<evidence type="ECO:0000313" key="2">
    <source>
        <dbReference type="EMBL" id="KAK3055910.1"/>
    </source>
</evidence>
<comment type="caution">
    <text evidence="2">The sequence shown here is derived from an EMBL/GenBank/DDBJ whole genome shotgun (WGS) entry which is preliminary data.</text>
</comment>
<dbReference type="EMBL" id="JAWDJX010000007">
    <property type="protein sequence ID" value="KAK3055910.1"/>
    <property type="molecule type" value="Genomic_DNA"/>
</dbReference>
<organism evidence="2 3">
    <name type="scientific">Extremus antarcticus</name>
    <dbReference type="NCBI Taxonomy" id="702011"/>
    <lineage>
        <taxon>Eukaryota</taxon>
        <taxon>Fungi</taxon>
        <taxon>Dikarya</taxon>
        <taxon>Ascomycota</taxon>
        <taxon>Pezizomycotina</taxon>
        <taxon>Dothideomycetes</taxon>
        <taxon>Dothideomycetidae</taxon>
        <taxon>Mycosphaerellales</taxon>
        <taxon>Extremaceae</taxon>
        <taxon>Extremus</taxon>
    </lineage>
</organism>
<dbReference type="Proteomes" id="UP001271007">
    <property type="component" value="Unassembled WGS sequence"/>
</dbReference>
<sequence>MGSRNAFATDENDLPHPTNGSTPDRPAKRLRLAEDAVASICYQISNADTSLEVDHMILDYLAHQTIEACLGSRMPERQGGALLTLASNLAMADSFMSIFKARHPSYKPAAELRLRLRLSQMATLCTQRFTPNPTTPSRDVLRALRVSNQQRARQWIGVADRIPSARHDTEPFDQHLPIHDAGLERNRAHVLHQLGLPAEDEHYEDAFYGTASCVSLLDLIPLFMQLSAARNAMNESNLTAFWMELASELMVQACLEQYLVVGAHGTDAVDEAFAWGHKPAKHDSPAPTNGAATEDLQDEVNAMFEDEDYEVDVEGWKDMKTSYLELLFAASPVDGETAGSGVDDHVTRLETVAAQHPIETLETLLLTFLSALSDSMPRPVLVQLEQGKLDGMTKQQTDDFLADLETIE</sequence>
<keyword evidence="3" id="KW-1185">Reference proteome</keyword>
<reference evidence="2" key="1">
    <citation type="submission" date="2023-04" db="EMBL/GenBank/DDBJ databases">
        <title>Black Yeasts Isolated from many extreme environments.</title>
        <authorList>
            <person name="Coleine C."/>
            <person name="Stajich J.E."/>
            <person name="Selbmann L."/>
        </authorList>
    </citation>
    <scope>NUCLEOTIDE SEQUENCE</scope>
    <source>
        <strain evidence="2">CCFEE 5312</strain>
    </source>
</reference>
<name>A0AAJ0GED7_9PEZI</name>
<evidence type="ECO:0000313" key="3">
    <source>
        <dbReference type="Proteomes" id="UP001271007"/>
    </source>
</evidence>
<evidence type="ECO:0000256" key="1">
    <source>
        <dbReference type="SAM" id="MobiDB-lite"/>
    </source>
</evidence>
<feature type="region of interest" description="Disordered" evidence="1">
    <location>
        <begin position="1"/>
        <end position="26"/>
    </location>
</feature>
<dbReference type="AlphaFoldDB" id="A0AAJ0GED7"/>
<gene>
    <name evidence="2" type="ORF">LTR09_003144</name>
</gene>
<proteinExistence type="predicted"/>
<protein>
    <submittedName>
        <fullName evidence="2">Uncharacterized protein</fullName>
    </submittedName>
</protein>
<accession>A0AAJ0GED7</accession>